<dbReference type="EMBL" id="JANPWB010000006">
    <property type="protein sequence ID" value="KAJ1182282.1"/>
    <property type="molecule type" value="Genomic_DNA"/>
</dbReference>
<organism evidence="2 3">
    <name type="scientific">Pleurodeles waltl</name>
    <name type="common">Iberian ribbed newt</name>
    <dbReference type="NCBI Taxonomy" id="8319"/>
    <lineage>
        <taxon>Eukaryota</taxon>
        <taxon>Metazoa</taxon>
        <taxon>Chordata</taxon>
        <taxon>Craniata</taxon>
        <taxon>Vertebrata</taxon>
        <taxon>Euteleostomi</taxon>
        <taxon>Amphibia</taxon>
        <taxon>Batrachia</taxon>
        <taxon>Caudata</taxon>
        <taxon>Salamandroidea</taxon>
        <taxon>Salamandridae</taxon>
        <taxon>Pleurodelinae</taxon>
        <taxon>Pleurodeles</taxon>
    </lineage>
</organism>
<proteinExistence type="predicted"/>
<name>A0AAV7U3S5_PLEWA</name>
<feature type="compositionally biased region" description="Basic and acidic residues" evidence="1">
    <location>
        <begin position="26"/>
        <end position="36"/>
    </location>
</feature>
<dbReference type="Proteomes" id="UP001066276">
    <property type="component" value="Chromosome 3_2"/>
</dbReference>
<feature type="compositionally biased region" description="Basic and acidic residues" evidence="1">
    <location>
        <begin position="59"/>
        <end position="73"/>
    </location>
</feature>
<dbReference type="AlphaFoldDB" id="A0AAV7U3S5"/>
<keyword evidence="3" id="KW-1185">Reference proteome</keyword>
<feature type="region of interest" description="Disordered" evidence="1">
    <location>
        <begin position="1"/>
        <end position="73"/>
    </location>
</feature>
<feature type="compositionally biased region" description="Basic and acidic residues" evidence="1">
    <location>
        <begin position="8"/>
        <end position="17"/>
    </location>
</feature>
<evidence type="ECO:0000313" key="2">
    <source>
        <dbReference type="EMBL" id="KAJ1182282.1"/>
    </source>
</evidence>
<evidence type="ECO:0000313" key="3">
    <source>
        <dbReference type="Proteomes" id="UP001066276"/>
    </source>
</evidence>
<gene>
    <name evidence="2" type="ORF">NDU88_007475</name>
</gene>
<sequence>MSTFAHRHGLDYQEKVRVTRGSDLADTSKEKEKGKEWCMLGPSEWQMKPDKRAKLKPKSTKEELVRRDREKRQ</sequence>
<comment type="caution">
    <text evidence="2">The sequence shown here is derived from an EMBL/GenBank/DDBJ whole genome shotgun (WGS) entry which is preliminary data.</text>
</comment>
<protein>
    <submittedName>
        <fullName evidence="2">Uncharacterized protein</fullName>
    </submittedName>
</protein>
<accession>A0AAV7U3S5</accession>
<reference evidence="2" key="1">
    <citation type="journal article" date="2022" name="bioRxiv">
        <title>Sequencing and chromosome-scale assembly of the giantPleurodeles waltlgenome.</title>
        <authorList>
            <person name="Brown T."/>
            <person name="Elewa A."/>
            <person name="Iarovenko S."/>
            <person name="Subramanian E."/>
            <person name="Araus A.J."/>
            <person name="Petzold A."/>
            <person name="Susuki M."/>
            <person name="Suzuki K.-i.T."/>
            <person name="Hayashi T."/>
            <person name="Toyoda A."/>
            <person name="Oliveira C."/>
            <person name="Osipova E."/>
            <person name="Leigh N.D."/>
            <person name="Simon A."/>
            <person name="Yun M.H."/>
        </authorList>
    </citation>
    <scope>NUCLEOTIDE SEQUENCE</scope>
    <source>
        <strain evidence="2">20211129_DDA</strain>
        <tissue evidence="2">Liver</tissue>
    </source>
</reference>
<evidence type="ECO:0000256" key="1">
    <source>
        <dbReference type="SAM" id="MobiDB-lite"/>
    </source>
</evidence>